<dbReference type="Proteomes" id="UP001335325">
    <property type="component" value="Chromosome"/>
</dbReference>
<dbReference type="Pfam" id="PF02737">
    <property type="entry name" value="3HCDH_N"/>
    <property type="match status" value="2"/>
</dbReference>
<dbReference type="InterPro" id="IPR008927">
    <property type="entry name" value="6-PGluconate_DH-like_C_sf"/>
</dbReference>
<dbReference type="SUPFAM" id="SSF51735">
    <property type="entry name" value="NAD(P)-binding Rossmann-fold domains"/>
    <property type="match status" value="2"/>
</dbReference>
<keyword evidence="3" id="KW-0560">Oxidoreductase</keyword>
<proteinExistence type="inferred from homology"/>
<feature type="domain" description="3-hydroxyacyl-CoA dehydrogenase NAD binding" evidence="5">
    <location>
        <begin position="18"/>
        <end position="196"/>
    </location>
</feature>
<protein>
    <submittedName>
        <fullName evidence="6">3-hydroxyacyl-CoA dehydrogenase family protein</fullName>
    </submittedName>
</protein>
<accession>A0ABZ1GXZ7</accession>
<feature type="domain" description="3-hydroxyacyl-CoA dehydrogenase C-terminal" evidence="4">
    <location>
        <begin position="505"/>
        <end position="601"/>
    </location>
</feature>
<dbReference type="NCBIfam" id="NF005875">
    <property type="entry name" value="PRK07819.1"/>
    <property type="match status" value="1"/>
</dbReference>
<dbReference type="Gene3D" id="3.40.50.720">
    <property type="entry name" value="NAD(P)-binding Rossmann-like Domain"/>
    <property type="match status" value="2"/>
</dbReference>
<dbReference type="InterPro" id="IPR036291">
    <property type="entry name" value="NAD(P)-bd_dom_sf"/>
</dbReference>
<dbReference type="InterPro" id="IPR013328">
    <property type="entry name" value="6PGD_dom2"/>
</dbReference>
<dbReference type="PANTHER" id="PTHR48075:SF9">
    <property type="entry name" value="3-HYDROXYBUTYRYL-COA DEHYDROGENASE"/>
    <property type="match status" value="1"/>
</dbReference>
<dbReference type="RefSeq" id="WP_326755775.1">
    <property type="nucleotide sequence ID" value="NZ_CP109134.1"/>
</dbReference>
<gene>
    <name evidence="6" type="ORF">OIE73_32810</name>
</gene>
<comment type="similarity">
    <text evidence="2">Belongs to the 3-hydroxyacyl-CoA dehydrogenase family.</text>
</comment>
<dbReference type="Pfam" id="PF00725">
    <property type="entry name" value="3HCDH"/>
    <property type="match status" value="2"/>
</dbReference>
<evidence type="ECO:0000259" key="5">
    <source>
        <dbReference type="Pfam" id="PF02737"/>
    </source>
</evidence>
<comment type="pathway">
    <text evidence="1">Lipid metabolism; butanoate metabolism.</text>
</comment>
<dbReference type="InterPro" id="IPR006176">
    <property type="entry name" value="3-OHacyl-CoA_DH_NAD-bd"/>
</dbReference>
<feature type="domain" description="3-hydroxyacyl-CoA dehydrogenase NAD binding" evidence="5">
    <location>
        <begin position="325"/>
        <end position="502"/>
    </location>
</feature>
<keyword evidence="7" id="KW-1185">Reference proteome</keyword>
<dbReference type="Gene3D" id="1.10.1040.10">
    <property type="entry name" value="N-(1-d-carboxylethyl)-l-norvaline Dehydrogenase, domain 2"/>
    <property type="match status" value="2"/>
</dbReference>
<evidence type="ECO:0000256" key="2">
    <source>
        <dbReference type="ARBA" id="ARBA00009463"/>
    </source>
</evidence>
<reference evidence="6 7" key="1">
    <citation type="submission" date="2022-10" db="EMBL/GenBank/DDBJ databases">
        <title>The complete genomes of actinobacterial strains from the NBC collection.</title>
        <authorList>
            <person name="Joergensen T.S."/>
            <person name="Alvarez Arevalo M."/>
            <person name="Sterndorff E.B."/>
            <person name="Faurdal D."/>
            <person name="Vuksanovic O."/>
            <person name="Mourched A.-S."/>
            <person name="Charusanti P."/>
            <person name="Shaw S."/>
            <person name="Blin K."/>
            <person name="Weber T."/>
        </authorList>
    </citation>
    <scope>NUCLEOTIDE SEQUENCE [LARGE SCALE GENOMIC DNA]</scope>
    <source>
        <strain evidence="6 7">NBC 01753</strain>
    </source>
</reference>
<dbReference type="InterPro" id="IPR006108">
    <property type="entry name" value="3HC_DH_C"/>
</dbReference>
<evidence type="ECO:0000256" key="3">
    <source>
        <dbReference type="ARBA" id="ARBA00023002"/>
    </source>
</evidence>
<evidence type="ECO:0000313" key="6">
    <source>
        <dbReference type="EMBL" id="WSD10041.1"/>
    </source>
</evidence>
<name>A0ABZ1GXZ7_9ACTN</name>
<sequence length="604" mass="63664">MATPLSPQSDTPAPPLRTVAVVGLGTMGTGIAEVLAKAGREVVGIDISAAQATRCVAVLESSTARAVQRGRLTGEQRTELLARVTTSTDLAAAAGADLVIEVAPESYEVKQQIFRELDAVVRPETILATGTNALSVTRLAAESARPERVLGLHFFNPAPAMKLVEIVSSVLTSPAAVTAVTGLALDLGKEPVAVGDRPGFVADGLLFGYLNQAASMYESNYASREDIDAAMRLGCGLPMGPLALLDLIGVDTARTVLEAMYVESHDRLHAPAPILKQLSEAGLTGRKAGRGFYTYEEPGSAAVVRDASTPSENGRLAEGRPVRSVGVAGSGTMASGIAEVFAKAGYHVVLAARTEQKAQGAKARIGTSLARSVDKGRMTAEAAAQALERVRPTGSYDDFADVDLAVEAVAEDLEVKRQLFGTLDKVCKPGAVLATTTSSLPVIACARATSRPQDVIGMHFFNPAPAMKLVEVVRTVLTGDDVHATVREVCRAIRKHPVDCGDRAGFIVNALLFPYLNNAVKMVQEHYADIDDIDAAMKLGGGYPMGPFELLDVVGLDVSLAIEKVLHREFRDPGLAPAPLLEHLVAAGCLGRKTGRGFREYAKR</sequence>
<evidence type="ECO:0000259" key="4">
    <source>
        <dbReference type="Pfam" id="PF00725"/>
    </source>
</evidence>
<dbReference type="SUPFAM" id="SSF48179">
    <property type="entry name" value="6-phosphogluconate dehydrogenase C-terminal domain-like"/>
    <property type="match status" value="2"/>
</dbReference>
<evidence type="ECO:0000313" key="7">
    <source>
        <dbReference type="Proteomes" id="UP001335325"/>
    </source>
</evidence>
<dbReference type="PANTHER" id="PTHR48075">
    <property type="entry name" value="3-HYDROXYACYL-COA DEHYDROGENASE FAMILY PROTEIN"/>
    <property type="match status" value="1"/>
</dbReference>
<organism evidence="6 7">
    <name type="scientific">Streptomyces hirsutus</name>
    <dbReference type="NCBI Taxonomy" id="35620"/>
    <lineage>
        <taxon>Bacteria</taxon>
        <taxon>Bacillati</taxon>
        <taxon>Actinomycetota</taxon>
        <taxon>Actinomycetes</taxon>
        <taxon>Kitasatosporales</taxon>
        <taxon>Streptomycetaceae</taxon>
        <taxon>Streptomyces</taxon>
    </lineage>
</organism>
<evidence type="ECO:0000256" key="1">
    <source>
        <dbReference type="ARBA" id="ARBA00005086"/>
    </source>
</evidence>
<feature type="domain" description="3-hydroxyacyl-CoA dehydrogenase C-terminal" evidence="4">
    <location>
        <begin position="199"/>
        <end position="295"/>
    </location>
</feature>
<dbReference type="GeneID" id="91547458"/>
<dbReference type="EMBL" id="CP109134">
    <property type="protein sequence ID" value="WSD10041.1"/>
    <property type="molecule type" value="Genomic_DNA"/>
</dbReference>